<feature type="transmembrane region" description="Helical" evidence="6">
    <location>
        <begin position="58"/>
        <end position="79"/>
    </location>
</feature>
<keyword evidence="2" id="KW-0808">Transferase</keyword>
<dbReference type="HAMAP" id="MF_01147">
    <property type="entry name" value="Lgt"/>
    <property type="match status" value="1"/>
</dbReference>
<evidence type="ECO:0000256" key="3">
    <source>
        <dbReference type="ARBA" id="ARBA00022692"/>
    </source>
</evidence>
<accession>A0A6J6T407</accession>
<evidence type="ECO:0000256" key="1">
    <source>
        <dbReference type="ARBA" id="ARBA00022475"/>
    </source>
</evidence>
<dbReference type="NCBIfam" id="TIGR00544">
    <property type="entry name" value="lgt"/>
    <property type="match status" value="1"/>
</dbReference>
<evidence type="ECO:0000256" key="5">
    <source>
        <dbReference type="ARBA" id="ARBA00023136"/>
    </source>
</evidence>
<proteinExistence type="inferred from homology"/>
<keyword evidence="4 6" id="KW-1133">Transmembrane helix</keyword>
<dbReference type="Pfam" id="PF01790">
    <property type="entry name" value="LGT"/>
    <property type="match status" value="1"/>
</dbReference>
<feature type="transmembrane region" description="Helical" evidence="6">
    <location>
        <begin position="29"/>
        <end position="46"/>
    </location>
</feature>
<keyword evidence="5 6" id="KW-0472">Membrane</keyword>
<feature type="transmembrane region" description="Helical" evidence="6">
    <location>
        <begin position="191"/>
        <end position="208"/>
    </location>
</feature>
<protein>
    <submittedName>
        <fullName evidence="7">Unannotated protein</fullName>
    </submittedName>
</protein>
<dbReference type="PROSITE" id="PS01311">
    <property type="entry name" value="LGT"/>
    <property type="match status" value="1"/>
</dbReference>
<dbReference type="AlphaFoldDB" id="A0A6J6T407"/>
<keyword evidence="1" id="KW-1003">Cell membrane</keyword>
<dbReference type="GO" id="GO:0005886">
    <property type="term" value="C:plasma membrane"/>
    <property type="evidence" value="ECO:0007669"/>
    <property type="project" value="InterPro"/>
</dbReference>
<dbReference type="GO" id="GO:0008961">
    <property type="term" value="F:phosphatidylglycerol-prolipoprotein diacylglyceryl transferase activity"/>
    <property type="evidence" value="ECO:0007669"/>
    <property type="project" value="InterPro"/>
</dbReference>
<feature type="transmembrane region" description="Helical" evidence="6">
    <location>
        <begin position="99"/>
        <end position="120"/>
    </location>
</feature>
<dbReference type="GO" id="GO:0042158">
    <property type="term" value="P:lipoprotein biosynthetic process"/>
    <property type="evidence" value="ECO:0007669"/>
    <property type="project" value="InterPro"/>
</dbReference>
<evidence type="ECO:0000313" key="7">
    <source>
        <dbReference type="EMBL" id="CAB4741891.1"/>
    </source>
</evidence>
<evidence type="ECO:0000256" key="2">
    <source>
        <dbReference type="ARBA" id="ARBA00022679"/>
    </source>
</evidence>
<gene>
    <name evidence="7" type="ORF">UFOPK2761_01330</name>
</gene>
<dbReference type="PANTHER" id="PTHR30589">
    <property type="entry name" value="PROLIPOPROTEIN DIACYLGLYCERYL TRANSFERASE"/>
    <property type="match status" value="1"/>
</dbReference>
<feature type="transmembrane region" description="Helical" evidence="6">
    <location>
        <begin position="215"/>
        <end position="234"/>
    </location>
</feature>
<organism evidence="7">
    <name type="scientific">freshwater metagenome</name>
    <dbReference type="NCBI Taxonomy" id="449393"/>
    <lineage>
        <taxon>unclassified sequences</taxon>
        <taxon>metagenomes</taxon>
        <taxon>ecological metagenomes</taxon>
    </lineage>
</organism>
<dbReference type="EMBL" id="CAEZYQ010000009">
    <property type="protein sequence ID" value="CAB4741891.1"/>
    <property type="molecule type" value="Genomic_DNA"/>
</dbReference>
<name>A0A6J6T407_9ZZZZ</name>
<dbReference type="InterPro" id="IPR001640">
    <property type="entry name" value="Lgt"/>
</dbReference>
<sequence length="310" mass="34062">MTPDLLQLAVLSIPSPSEGTWYLGPLPIRGYALSIILGIVATIWIAERRWVARGGRAGDIQDLAIVAVPLGLVGARLYHVATDAGRYFGEGGNPWEALYIWRGGLGIWGGIAFGALGIVLAARRQGVLVRPLLDALAPAVLVGQAIGRWGNWFNQELYGRPTDLPWGLEIDPRNWPADQTFELGTTFHPTFLYECLWSLAAFALLVALDRRLRLGHGQVAALYVMLYTAGRGWIEMLRIDDVQLTDVGGLRFNVWTSIVLFVLATAYLVWSRRRHPEREEQVLTDERLAALAAETAQDTVPPSGGGSVRD</sequence>
<evidence type="ECO:0000256" key="4">
    <source>
        <dbReference type="ARBA" id="ARBA00022989"/>
    </source>
</evidence>
<evidence type="ECO:0000256" key="6">
    <source>
        <dbReference type="SAM" id="Phobius"/>
    </source>
</evidence>
<reference evidence="7" key="1">
    <citation type="submission" date="2020-05" db="EMBL/GenBank/DDBJ databases">
        <authorList>
            <person name="Chiriac C."/>
            <person name="Salcher M."/>
            <person name="Ghai R."/>
            <person name="Kavagutti S V."/>
        </authorList>
    </citation>
    <scope>NUCLEOTIDE SEQUENCE</scope>
</reference>
<feature type="transmembrane region" description="Helical" evidence="6">
    <location>
        <begin position="254"/>
        <end position="270"/>
    </location>
</feature>
<keyword evidence="3 6" id="KW-0812">Transmembrane</keyword>
<feature type="transmembrane region" description="Helical" evidence="6">
    <location>
        <begin position="132"/>
        <end position="150"/>
    </location>
</feature>
<dbReference type="PANTHER" id="PTHR30589:SF0">
    <property type="entry name" value="PHOSPHATIDYLGLYCEROL--PROLIPOPROTEIN DIACYLGLYCERYL TRANSFERASE"/>
    <property type="match status" value="1"/>
</dbReference>